<dbReference type="PANTHER" id="PTHR33546">
    <property type="entry name" value="LARGE, MULTIFUNCTIONAL SECRETED PROTEIN-RELATED"/>
    <property type="match status" value="1"/>
</dbReference>
<dbReference type="InterPro" id="IPR011041">
    <property type="entry name" value="Quinoprot_gluc/sorb_DH_b-prop"/>
</dbReference>
<evidence type="ECO:0000313" key="3">
    <source>
        <dbReference type="Proteomes" id="UP000322699"/>
    </source>
</evidence>
<keyword evidence="1" id="KW-0732">Signal</keyword>
<reference evidence="2 3" key="1">
    <citation type="submission" date="2019-08" db="EMBL/GenBank/DDBJ databases">
        <title>Deep-cultivation of Planctomycetes and their phenomic and genomic characterization uncovers novel biology.</title>
        <authorList>
            <person name="Wiegand S."/>
            <person name="Jogler M."/>
            <person name="Boedeker C."/>
            <person name="Pinto D."/>
            <person name="Vollmers J."/>
            <person name="Rivas-Marin E."/>
            <person name="Kohn T."/>
            <person name="Peeters S.H."/>
            <person name="Heuer A."/>
            <person name="Rast P."/>
            <person name="Oberbeckmann S."/>
            <person name="Bunk B."/>
            <person name="Jeske O."/>
            <person name="Meyerdierks A."/>
            <person name="Storesund J.E."/>
            <person name="Kallscheuer N."/>
            <person name="Luecker S."/>
            <person name="Lage O.M."/>
            <person name="Pohl T."/>
            <person name="Merkel B.J."/>
            <person name="Hornburger P."/>
            <person name="Mueller R.-W."/>
            <person name="Bruemmer F."/>
            <person name="Labrenz M."/>
            <person name="Spormann A.M."/>
            <person name="Op Den Camp H."/>
            <person name="Overmann J."/>
            <person name="Amann R."/>
            <person name="Jetten M.S.M."/>
            <person name="Mascher T."/>
            <person name="Medema M.H."/>
            <person name="Devos D.P."/>
            <person name="Kaster A.-K."/>
            <person name="Ovreas L."/>
            <person name="Rohde M."/>
            <person name="Galperin M.Y."/>
            <person name="Jogler C."/>
        </authorList>
    </citation>
    <scope>NUCLEOTIDE SEQUENCE [LARGE SCALE GENOMIC DNA]</scope>
    <source>
        <strain evidence="2 3">LF1</strain>
    </source>
</reference>
<protein>
    <submittedName>
        <fullName evidence="2">Uncharacterized protein</fullName>
    </submittedName>
</protein>
<dbReference type="InterPro" id="IPR011042">
    <property type="entry name" value="6-blade_b-propeller_TolB-like"/>
</dbReference>
<dbReference type="Proteomes" id="UP000322699">
    <property type="component" value="Unassembled WGS sequence"/>
</dbReference>
<dbReference type="Gene3D" id="2.120.10.30">
    <property type="entry name" value="TolB, C-terminal domain"/>
    <property type="match status" value="1"/>
</dbReference>
<gene>
    <name evidence="2" type="ORF">LF1_07530</name>
</gene>
<dbReference type="EMBL" id="VRLW01000001">
    <property type="protein sequence ID" value="KAA1258237.1"/>
    <property type="molecule type" value="Genomic_DNA"/>
</dbReference>
<dbReference type="AlphaFoldDB" id="A0A5B1CAX3"/>
<feature type="signal peptide" evidence="1">
    <location>
        <begin position="1"/>
        <end position="23"/>
    </location>
</feature>
<evidence type="ECO:0000256" key="1">
    <source>
        <dbReference type="SAM" id="SignalP"/>
    </source>
</evidence>
<comment type="caution">
    <text evidence="2">The sequence shown here is derived from an EMBL/GenBank/DDBJ whole genome shotgun (WGS) entry which is preliminary data.</text>
</comment>
<name>A0A5B1CAX3_9BACT</name>
<proteinExistence type="predicted"/>
<organism evidence="2 3">
    <name type="scientific">Rubripirellula obstinata</name>
    <dbReference type="NCBI Taxonomy" id="406547"/>
    <lineage>
        <taxon>Bacteria</taxon>
        <taxon>Pseudomonadati</taxon>
        <taxon>Planctomycetota</taxon>
        <taxon>Planctomycetia</taxon>
        <taxon>Pirellulales</taxon>
        <taxon>Pirellulaceae</taxon>
        <taxon>Rubripirellula</taxon>
    </lineage>
</organism>
<feature type="chain" id="PRO_5022729404" evidence="1">
    <location>
        <begin position="24"/>
        <end position="469"/>
    </location>
</feature>
<dbReference type="RefSeq" id="WP_068259115.1">
    <property type="nucleotide sequence ID" value="NZ_LWSK01000009.1"/>
</dbReference>
<dbReference type="PANTHER" id="PTHR33546:SF1">
    <property type="entry name" value="LARGE, MULTIFUNCTIONAL SECRETED PROTEIN"/>
    <property type="match status" value="1"/>
</dbReference>
<evidence type="ECO:0000313" key="2">
    <source>
        <dbReference type="EMBL" id="KAA1258237.1"/>
    </source>
</evidence>
<keyword evidence="3" id="KW-1185">Reference proteome</keyword>
<dbReference type="OrthoDB" id="9770043at2"/>
<sequence precursor="true">MLFRYSLATLLVAISLCSQNVLADENGHSDRSNTLPKADASAVRVAVPANVQVVASKLNFPTSVEVDDEGMVWIGLSGASHGNPGVKPAVLKIAKDGKTETVIEQGLVAPLNDLLFHDGTLYVSHRGKVSKWTGSKLEDVVTGLPSQGDHTNNQIDIGPDGKLYIGQGSATNSGVVGPDNKKWVKKHADFHDTLPKDVTLIGKAFTSKSFLDSSGDKAKTSAFMAYGETREGKQPADAVEVPTACLLRCDLDGSNMEVFAWGLRNPYGVLVNDDGSVFVGDQGCDVRGSRPIKDDLEDLYLLKEGDWAGWPDFCYGVAVTDPRFKPDGKSQPKFVMGEHPDVATPVATFPNHSAIGKLDRLESDSALGSKGDVFVALFGNMSPKTGTAPNPPGGMRVMRFSPSTNEVTVFAEAKEPTPTDWTAGIRRPLDVHISSDGNTLYVADYGTLGDGKHLKAVKKSGVIWKIAAK</sequence>
<dbReference type="SUPFAM" id="SSF50952">
    <property type="entry name" value="Soluble quinoprotein glucose dehydrogenase"/>
    <property type="match status" value="1"/>
</dbReference>
<accession>A0A5B1CAX3</accession>